<sequence length="396" mass="41811">MRRGDPVGEDDGRVIVAFWSALDLLRPLVLLYVVYQYVQRLPEVQHPERGWVVLGVLGLWTVLTLIVRRRTRTWLAVELFIGAAAVIASALVDSPQAIADGAPTVPGMWPAATVLSWAVLTGPLGGTAAAAVIAIADIVLIGTPSDLTMHNIVILLLLGALVGYCAELARDGQRASREAAAIKAASMERERLARSVHDGVLQALSYVHRRGLEIGGDAAELGRLAAEQERSLRDLIRTPIAGPALRRGVGGATATASPTGSRIDLPSLLAERAGEAVSVVDTGEPLLMSGPRAREVDAAVGAALDNVARHAGEGARAWILVEKIEEDVMVTVRDNGRGMAPGRLEEAREEGRLGVCSSILGRMEDLGGSAEITTSASGTRVELRAPIRGRDDEGDA</sequence>
<evidence type="ECO:0000256" key="2">
    <source>
        <dbReference type="ARBA" id="ARBA00022777"/>
    </source>
</evidence>
<feature type="transmembrane region" description="Helical" evidence="4">
    <location>
        <begin position="112"/>
        <end position="140"/>
    </location>
</feature>
<dbReference type="Gene3D" id="3.30.565.10">
    <property type="entry name" value="Histidine kinase-like ATPase, C-terminal domain"/>
    <property type="match status" value="1"/>
</dbReference>
<feature type="transmembrane region" description="Helical" evidence="4">
    <location>
        <begin position="12"/>
        <end position="38"/>
    </location>
</feature>
<name>A0ABQ6IRY0_9MICO</name>
<gene>
    <name evidence="7" type="ORF">GCM10025883_18560</name>
</gene>
<dbReference type="Proteomes" id="UP001157126">
    <property type="component" value="Unassembled WGS sequence"/>
</dbReference>
<evidence type="ECO:0000313" key="8">
    <source>
        <dbReference type="Proteomes" id="UP001157126"/>
    </source>
</evidence>
<dbReference type="Pfam" id="PF19354">
    <property type="entry name" value="DUF5931"/>
    <property type="match status" value="1"/>
</dbReference>
<reference evidence="8" key="1">
    <citation type="journal article" date="2019" name="Int. J. Syst. Evol. Microbiol.">
        <title>The Global Catalogue of Microorganisms (GCM) 10K type strain sequencing project: providing services to taxonomists for standard genome sequencing and annotation.</title>
        <authorList>
            <consortium name="The Broad Institute Genomics Platform"/>
            <consortium name="The Broad Institute Genome Sequencing Center for Infectious Disease"/>
            <person name="Wu L."/>
            <person name="Ma J."/>
        </authorList>
    </citation>
    <scope>NUCLEOTIDE SEQUENCE [LARGE SCALE GENOMIC DNA]</scope>
    <source>
        <strain evidence="8">NBRC 113072</strain>
    </source>
</reference>
<dbReference type="InterPro" id="IPR050482">
    <property type="entry name" value="Sensor_HK_TwoCompSys"/>
</dbReference>
<comment type="caution">
    <text evidence="7">The sequence shown here is derived from an EMBL/GenBank/DDBJ whole genome shotgun (WGS) entry which is preliminary data.</text>
</comment>
<dbReference type="PANTHER" id="PTHR24421:SF61">
    <property type="entry name" value="OXYGEN SENSOR HISTIDINE KINASE NREB"/>
    <property type="match status" value="1"/>
</dbReference>
<keyword evidence="3" id="KW-0902">Two-component regulatory system</keyword>
<accession>A0ABQ6IRY0</accession>
<evidence type="ECO:0000256" key="3">
    <source>
        <dbReference type="ARBA" id="ARBA00023012"/>
    </source>
</evidence>
<feature type="transmembrane region" description="Helical" evidence="4">
    <location>
        <begin position="152"/>
        <end position="169"/>
    </location>
</feature>
<evidence type="ECO:0000259" key="5">
    <source>
        <dbReference type="Pfam" id="PF02518"/>
    </source>
</evidence>
<feature type="domain" description="Histidine kinase/HSP90-like ATPase" evidence="5">
    <location>
        <begin position="298"/>
        <end position="387"/>
    </location>
</feature>
<evidence type="ECO:0000256" key="1">
    <source>
        <dbReference type="ARBA" id="ARBA00022679"/>
    </source>
</evidence>
<feature type="domain" description="DUF5931" evidence="6">
    <location>
        <begin position="17"/>
        <end position="175"/>
    </location>
</feature>
<dbReference type="Pfam" id="PF02518">
    <property type="entry name" value="HATPase_c"/>
    <property type="match status" value="1"/>
</dbReference>
<dbReference type="NCBIfam" id="NF047322">
    <property type="entry name" value="HK_morpho_MacS"/>
    <property type="match status" value="1"/>
</dbReference>
<proteinExistence type="predicted"/>
<feature type="transmembrane region" description="Helical" evidence="4">
    <location>
        <begin position="74"/>
        <end position="92"/>
    </location>
</feature>
<keyword evidence="1" id="KW-0808">Transferase</keyword>
<dbReference type="InterPro" id="IPR036890">
    <property type="entry name" value="HATPase_C_sf"/>
</dbReference>
<evidence type="ECO:0000256" key="4">
    <source>
        <dbReference type="SAM" id="Phobius"/>
    </source>
</evidence>
<keyword evidence="4" id="KW-0472">Membrane</keyword>
<dbReference type="PANTHER" id="PTHR24421">
    <property type="entry name" value="NITRATE/NITRITE SENSOR PROTEIN NARX-RELATED"/>
    <property type="match status" value="1"/>
</dbReference>
<evidence type="ECO:0000313" key="7">
    <source>
        <dbReference type="EMBL" id="GMA39811.1"/>
    </source>
</evidence>
<keyword evidence="4" id="KW-0812">Transmembrane</keyword>
<organism evidence="7 8">
    <name type="scientific">Mobilicoccus caccae</name>
    <dbReference type="NCBI Taxonomy" id="1859295"/>
    <lineage>
        <taxon>Bacteria</taxon>
        <taxon>Bacillati</taxon>
        <taxon>Actinomycetota</taxon>
        <taxon>Actinomycetes</taxon>
        <taxon>Micrococcales</taxon>
        <taxon>Dermatophilaceae</taxon>
        <taxon>Mobilicoccus</taxon>
    </lineage>
</organism>
<dbReference type="InterPro" id="IPR045975">
    <property type="entry name" value="DUF5931"/>
</dbReference>
<keyword evidence="2 7" id="KW-0418">Kinase</keyword>
<dbReference type="InterPro" id="IPR003594">
    <property type="entry name" value="HATPase_dom"/>
</dbReference>
<feature type="transmembrane region" description="Helical" evidence="4">
    <location>
        <begin position="50"/>
        <end position="67"/>
    </location>
</feature>
<protein>
    <submittedName>
        <fullName evidence="7">Histidine kinase</fullName>
    </submittedName>
</protein>
<dbReference type="EMBL" id="BSUO01000001">
    <property type="protein sequence ID" value="GMA39811.1"/>
    <property type="molecule type" value="Genomic_DNA"/>
</dbReference>
<dbReference type="GO" id="GO:0016301">
    <property type="term" value="F:kinase activity"/>
    <property type="evidence" value="ECO:0007669"/>
    <property type="project" value="UniProtKB-KW"/>
</dbReference>
<keyword evidence="8" id="KW-1185">Reference proteome</keyword>
<keyword evidence="4" id="KW-1133">Transmembrane helix</keyword>
<evidence type="ECO:0000259" key="6">
    <source>
        <dbReference type="Pfam" id="PF19354"/>
    </source>
</evidence>
<dbReference type="SUPFAM" id="SSF55874">
    <property type="entry name" value="ATPase domain of HSP90 chaperone/DNA topoisomerase II/histidine kinase"/>
    <property type="match status" value="1"/>
</dbReference>
<dbReference type="RefSeq" id="WP_284303622.1">
    <property type="nucleotide sequence ID" value="NZ_BSUO01000001.1"/>
</dbReference>